<comment type="caution">
    <text evidence="1">The sequence shown here is derived from an EMBL/GenBank/DDBJ whole genome shotgun (WGS) entry which is preliminary data.</text>
</comment>
<dbReference type="Proteomes" id="UP001162992">
    <property type="component" value="Chromosome 1"/>
</dbReference>
<reference evidence="2" key="1">
    <citation type="journal article" date="2024" name="Proc. Natl. Acad. Sci. U.S.A.">
        <title>Extraordinary preservation of gene collinearity over three hundred million years revealed in homosporous lycophytes.</title>
        <authorList>
            <person name="Li C."/>
            <person name="Wickell D."/>
            <person name="Kuo L.Y."/>
            <person name="Chen X."/>
            <person name="Nie B."/>
            <person name="Liao X."/>
            <person name="Peng D."/>
            <person name="Ji J."/>
            <person name="Jenkins J."/>
            <person name="Williams M."/>
            <person name="Shu S."/>
            <person name="Plott C."/>
            <person name="Barry K."/>
            <person name="Rajasekar S."/>
            <person name="Grimwood J."/>
            <person name="Han X."/>
            <person name="Sun S."/>
            <person name="Hou Z."/>
            <person name="He W."/>
            <person name="Dai G."/>
            <person name="Sun C."/>
            <person name="Schmutz J."/>
            <person name="Leebens-Mack J.H."/>
            <person name="Li F.W."/>
            <person name="Wang L."/>
        </authorList>
    </citation>
    <scope>NUCLEOTIDE SEQUENCE [LARGE SCALE GENOMIC DNA]</scope>
    <source>
        <strain evidence="2">cv. PW_Plant_1</strain>
    </source>
</reference>
<sequence length="126" mass="14543">MANATSIVTQHQQQQQHQHRHGNCNACCVRRYDSFFDIPWRVYCKKGCKQDKWEDCKEVCRELCYKDPVIEGKSFQWTARLDRSPGVPSNSRKCSKACARGCGFKFHSMTTMLEASMQEKPMASKA</sequence>
<name>A0ACC2ERV5_DIPCM</name>
<accession>A0ACC2ERV5</accession>
<keyword evidence="2" id="KW-1185">Reference proteome</keyword>
<gene>
    <name evidence="1" type="ORF">O6H91_01G067000</name>
</gene>
<evidence type="ECO:0000313" key="1">
    <source>
        <dbReference type="EMBL" id="KAJ7569209.1"/>
    </source>
</evidence>
<proteinExistence type="predicted"/>
<dbReference type="EMBL" id="CM055092">
    <property type="protein sequence ID" value="KAJ7569209.1"/>
    <property type="molecule type" value="Genomic_DNA"/>
</dbReference>
<evidence type="ECO:0000313" key="2">
    <source>
        <dbReference type="Proteomes" id="UP001162992"/>
    </source>
</evidence>
<organism evidence="1 2">
    <name type="scientific">Diphasiastrum complanatum</name>
    <name type="common">Issler's clubmoss</name>
    <name type="synonym">Lycopodium complanatum</name>
    <dbReference type="NCBI Taxonomy" id="34168"/>
    <lineage>
        <taxon>Eukaryota</taxon>
        <taxon>Viridiplantae</taxon>
        <taxon>Streptophyta</taxon>
        <taxon>Embryophyta</taxon>
        <taxon>Tracheophyta</taxon>
        <taxon>Lycopodiopsida</taxon>
        <taxon>Lycopodiales</taxon>
        <taxon>Lycopodiaceae</taxon>
        <taxon>Lycopodioideae</taxon>
        <taxon>Diphasiastrum</taxon>
    </lineage>
</organism>
<protein>
    <submittedName>
        <fullName evidence="1">Uncharacterized protein</fullName>
    </submittedName>
</protein>